<keyword evidence="3" id="KW-1185">Reference proteome</keyword>
<dbReference type="AlphaFoldDB" id="A0AB34FS66"/>
<name>A0AB34FS66_9HYPO</name>
<feature type="compositionally biased region" description="Basic residues" evidence="1">
    <location>
        <begin position="188"/>
        <end position="215"/>
    </location>
</feature>
<feature type="region of interest" description="Disordered" evidence="1">
    <location>
        <begin position="181"/>
        <end position="225"/>
    </location>
</feature>
<comment type="caution">
    <text evidence="2">The sequence shown here is derived from an EMBL/GenBank/DDBJ whole genome shotgun (WGS) entry which is preliminary data.</text>
</comment>
<gene>
    <name evidence="2" type="ORF">O9K51_05489</name>
</gene>
<feature type="region of interest" description="Disordered" evidence="1">
    <location>
        <begin position="254"/>
        <end position="277"/>
    </location>
</feature>
<dbReference type="EMBL" id="JAQHRD010000004">
    <property type="protein sequence ID" value="KAJ6441938.1"/>
    <property type="molecule type" value="Genomic_DNA"/>
</dbReference>
<evidence type="ECO:0000313" key="2">
    <source>
        <dbReference type="EMBL" id="KAJ6441938.1"/>
    </source>
</evidence>
<feature type="compositionally biased region" description="Low complexity" evidence="1">
    <location>
        <begin position="50"/>
        <end position="80"/>
    </location>
</feature>
<sequence length="330" mass="36210">MDSFRLRPSRQGQQPPTAPAAMMQRERGGGHRQPYQQPKQQQHHHDAAHASHQNSPPPAAAAAAAAPPSQQQQQQQQHNASDIPVLQSIAPAMFFVPLAADTDLANPNPDPASPCVSVPPATDRVGRLKAVMAQLDAHAAQVRSNAVALVRRECFRVLQNALAAEPELPQRYKQAALPPASAFPAQHGHAHHPHSHTHHQHHHPVPPHQHQHQQGRGHGPFPQLQHHPAAAQYSSYYLTPEDRDAMLANMAAPRPLKGSDEDRRPVPGGLPDFTKAPQGWDAHREFATNQIMSSVSRLLDELCKLDDHFARSKASYEAALQREVEAEAAR</sequence>
<evidence type="ECO:0000313" key="3">
    <source>
        <dbReference type="Proteomes" id="UP001163105"/>
    </source>
</evidence>
<organism evidence="2 3">
    <name type="scientific">Purpureocillium lavendulum</name>
    <dbReference type="NCBI Taxonomy" id="1247861"/>
    <lineage>
        <taxon>Eukaryota</taxon>
        <taxon>Fungi</taxon>
        <taxon>Dikarya</taxon>
        <taxon>Ascomycota</taxon>
        <taxon>Pezizomycotina</taxon>
        <taxon>Sordariomycetes</taxon>
        <taxon>Hypocreomycetidae</taxon>
        <taxon>Hypocreales</taxon>
        <taxon>Ophiocordycipitaceae</taxon>
        <taxon>Purpureocillium</taxon>
    </lineage>
</organism>
<evidence type="ECO:0000256" key="1">
    <source>
        <dbReference type="SAM" id="MobiDB-lite"/>
    </source>
</evidence>
<dbReference type="Proteomes" id="UP001163105">
    <property type="component" value="Unassembled WGS sequence"/>
</dbReference>
<protein>
    <submittedName>
        <fullName evidence="2">UDP-galactopyranose mutase</fullName>
    </submittedName>
</protein>
<proteinExistence type="predicted"/>
<reference evidence="2" key="1">
    <citation type="submission" date="2023-01" db="EMBL/GenBank/DDBJ databases">
        <title>The growth and conidiation of Purpureocillium lavendulum are regulated by nitrogen source and histone H3K14 acetylation.</title>
        <authorList>
            <person name="Tang P."/>
            <person name="Han J."/>
            <person name="Zhang C."/>
            <person name="Tang P."/>
            <person name="Qi F."/>
            <person name="Zhang K."/>
            <person name="Liang L."/>
        </authorList>
    </citation>
    <scope>NUCLEOTIDE SEQUENCE</scope>
    <source>
        <strain evidence="2">YMF1.00683</strain>
    </source>
</reference>
<feature type="region of interest" description="Disordered" evidence="1">
    <location>
        <begin position="1"/>
        <end position="80"/>
    </location>
</feature>
<accession>A0AB34FS66</accession>